<evidence type="ECO:0000259" key="2">
    <source>
        <dbReference type="Pfam" id="PF00534"/>
    </source>
</evidence>
<dbReference type="CDD" id="cd03817">
    <property type="entry name" value="GT4_UGDG-like"/>
    <property type="match status" value="1"/>
</dbReference>
<dbReference type="InterPro" id="IPR028098">
    <property type="entry name" value="Glyco_trans_4-like_N"/>
</dbReference>
<protein>
    <submittedName>
        <fullName evidence="4">1,2-diacylglycerol 3-alpha-glucosyltransferase</fullName>
        <ecNumber evidence="4">2.4.1.337</ecNumber>
    </submittedName>
</protein>
<dbReference type="Gene3D" id="3.40.50.2000">
    <property type="entry name" value="Glycogen Phosphorylase B"/>
    <property type="match status" value="2"/>
</dbReference>
<evidence type="ECO:0000256" key="1">
    <source>
        <dbReference type="SAM" id="MobiDB-lite"/>
    </source>
</evidence>
<comment type="caution">
    <text evidence="4">The sequence shown here is derived from an EMBL/GenBank/DDBJ whole genome shotgun (WGS) entry which is preliminary data.</text>
</comment>
<dbReference type="EC" id="2.4.1.337" evidence="4"/>
<feature type="domain" description="Glycosyltransferase subfamily 4-like N-terminal" evidence="3">
    <location>
        <begin position="14"/>
        <end position="184"/>
    </location>
</feature>
<keyword evidence="5" id="KW-1185">Reference proteome</keyword>
<evidence type="ECO:0000259" key="3">
    <source>
        <dbReference type="Pfam" id="PF13439"/>
    </source>
</evidence>
<dbReference type="AlphaFoldDB" id="A0A841C1N7"/>
<organism evidence="4 5">
    <name type="scientific">Lactovum miscens</name>
    <dbReference type="NCBI Taxonomy" id="190387"/>
    <lineage>
        <taxon>Bacteria</taxon>
        <taxon>Bacillati</taxon>
        <taxon>Bacillota</taxon>
        <taxon>Bacilli</taxon>
        <taxon>Lactobacillales</taxon>
        <taxon>Streptococcaceae</taxon>
        <taxon>Lactovum</taxon>
    </lineage>
</organism>
<dbReference type="Proteomes" id="UP000562464">
    <property type="component" value="Unassembled WGS sequence"/>
</dbReference>
<evidence type="ECO:0000313" key="4">
    <source>
        <dbReference type="EMBL" id="MBB5887826.1"/>
    </source>
</evidence>
<dbReference type="EMBL" id="JACHHV010000008">
    <property type="protein sequence ID" value="MBB5887826.1"/>
    <property type="molecule type" value="Genomic_DNA"/>
</dbReference>
<keyword evidence="4" id="KW-0328">Glycosyltransferase</keyword>
<keyword evidence="4" id="KW-0808">Transferase</keyword>
<dbReference type="Pfam" id="PF13439">
    <property type="entry name" value="Glyco_transf_4"/>
    <property type="match status" value="1"/>
</dbReference>
<evidence type="ECO:0000313" key="5">
    <source>
        <dbReference type="Proteomes" id="UP000562464"/>
    </source>
</evidence>
<dbReference type="SUPFAM" id="SSF53756">
    <property type="entry name" value="UDP-Glycosyltransferase/glycogen phosphorylase"/>
    <property type="match status" value="1"/>
</dbReference>
<dbReference type="InterPro" id="IPR050194">
    <property type="entry name" value="Glycosyltransferase_grp1"/>
</dbReference>
<feature type="region of interest" description="Disordered" evidence="1">
    <location>
        <begin position="448"/>
        <end position="470"/>
    </location>
</feature>
<dbReference type="GO" id="GO:0047228">
    <property type="term" value="F:1,2-diacylglycerol 3-glucosyltransferase activity"/>
    <property type="evidence" value="ECO:0007669"/>
    <property type="project" value="UniProtKB-EC"/>
</dbReference>
<proteinExistence type="predicted"/>
<sequence>MKIGIFSDTYFPQISGVSTSIKTLRDELIRLGNTVYIFTTTDPNSDEIQDQAENIIRLRSVPFVSMEERRIVMVGLPTALSIASKYKLDIVHTQTEFGVGILGKVVANRLKIPVIHTLHTKYEDYLHYIANGKLIHPSAVKYVIRTFLLGTEGIICPSEMTEQAIIDYGVKIPLRVIATGIELKKFTRPDISKVDSEKLREELGIQTGETMLLSLCRLSQEKNIQAVLRALPEIQQNTKVKLIIVGDGPYRHDLEAIVNEKQLENIVKFVGPIPNEEVVFYYKAADFFISASTSETQGLTFTESIASGTPVIAWENPYLKRIVNNDMFGYLFENEHEIASITLKAIKQNVPFDSATFDRKLYEISSENFGRKVADFYDWMITNYIPPMEHMTNSMLLFGIGTVGNMKIVRNQVTDVISDQTKKIYETGHSLISKVSKASKYVKIKANKSSDSLNQSHSLNDEETDLNKED</sequence>
<dbReference type="PANTHER" id="PTHR45947">
    <property type="entry name" value="SULFOQUINOVOSYL TRANSFERASE SQD2"/>
    <property type="match status" value="1"/>
</dbReference>
<reference evidence="4 5" key="1">
    <citation type="submission" date="2020-08" db="EMBL/GenBank/DDBJ databases">
        <title>Genomic Encyclopedia of Type Strains, Phase IV (KMG-IV): sequencing the most valuable type-strain genomes for metagenomic binning, comparative biology and taxonomic classification.</title>
        <authorList>
            <person name="Goeker M."/>
        </authorList>
    </citation>
    <scope>NUCLEOTIDE SEQUENCE [LARGE SCALE GENOMIC DNA]</scope>
    <source>
        <strain evidence="4 5">DSM 14925</strain>
    </source>
</reference>
<feature type="compositionally biased region" description="Polar residues" evidence="1">
    <location>
        <begin position="448"/>
        <end position="458"/>
    </location>
</feature>
<dbReference type="RefSeq" id="WP_183539337.1">
    <property type="nucleotide sequence ID" value="NZ_JACHHV010000008.1"/>
</dbReference>
<feature type="domain" description="Glycosyl transferase family 1" evidence="2">
    <location>
        <begin position="196"/>
        <end position="339"/>
    </location>
</feature>
<dbReference type="PANTHER" id="PTHR45947:SF3">
    <property type="entry name" value="SULFOQUINOVOSYL TRANSFERASE SQD2"/>
    <property type="match status" value="1"/>
</dbReference>
<dbReference type="Pfam" id="PF00534">
    <property type="entry name" value="Glycos_transf_1"/>
    <property type="match status" value="1"/>
</dbReference>
<accession>A0A841C1N7</accession>
<dbReference type="InterPro" id="IPR001296">
    <property type="entry name" value="Glyco_trans_1"/>
</dbReference>
<name>A0A841C1N7_9LACT</name>
<gene>
    <name evidence="4" type="ORF">HNQ37_000703</name>
</gene>